<evidence type="ECO:0000256" key="1">
    <source>
        <dbReference type="SAM" id="Coils"/>
    </source>
</evidence>
<evidence type="ECO:0000313" key="3">
    <source>
        <dbReference type="EMBL" id="CAK0887192.1"/>
    </source>
</evidence>
<keyword evidence="4" id="KW-1185">Reference proteome</keyword>
<sequence length="309" mass="32839">MARRRPGRGWAGPGAAGLPAGGAVAAEDAAEGDPGAGCREGLVREIYQRMCHCKSGGAELQTSIETAQARLPQLRNTLDELKHAKAQQDADIKKHKADNAAAKEALDKAHALRNKEAKASASAISELRVNIEAVGKALDALKNGMEESFLQTGAADILRRLIVDADMRSADRDKVAAFVSVGDAGSAANSGRYEPKSGDIIGILTTMADAMQEDLAKAIAIEDQSIRGHGSLVEAKEKEVKALTKATEDLLESSGLLGVESWTWLATSTAPRRRMPRIRNTPPSWQRAVPRSRRNGTPGLGCATRSCSR</sequence>
<evidence type="ECO:0000313" key="4">
    <source>
        <dbReference type="Proteomes" id="UP001189429"/>
    </source>
</evidence>
<proteinExistence type="predicted"/>
<protein>
    <submittedName>
        <fullName evidence="3">Uncharacterized protein</fullName>
    </submittedName>
</protein>
<comment type="caution">
    <text evidence="3">The sequence shown here is derived from an EMBL/GenBank/DDBJ whole genome shotgun (WGS) entry which is preliminary data.</text>
</comment>
<feature type="region of interest" description="Disordered" evidence="2">
    <location>
        <begin position="275"/>
        <end position="309"/>
    </location>
</feature>
<gene>
    <name evidence="3" type="ORF">PCOR1329_LOCUS68322</name>
</gene>
<feature type="coiled-coil region" evidence="1">
    <location>
        <begin position="64"/>
        <end position="112"/>
    </location>
</feature>
<accession>A0ABN9WNU0</accession>
<dbReference type="EMBL" id="CAUYUJ010018906">
    <property type="protein sequence ID" value="CAK0887192.1"/>
    <property type="molecule type" value="Genomic_DNA"/>
</dbReference>
<name>A0ABN9WNU0_9DINO</name>
<reference evidence="3" key="1">
    <citation type="submission" date="2023-10" db="EMBL/GenBank/DDBJ databases">
        <authorList>
            <person name="Chen Y."/>
            <person name="Shah S."/>
            <person name="Dougan E. K."/>
            <person name="Thang M."/>
            <person name="Chan C."/>
        </authorList>
    </citation>
    <scope>NUCLEOTIDE SEQUENCE [LARGE SCALE GENOMIC DNA]</scope>
</reference>
<feature type="region of interest" description="Disordered" evidence="2">
    <location>
        <begin position="1"/>
        <end position="34"/>
    </location>
</feature>
<keyword evidence="1" id="KW-0175">Coiled coil</keyword>
<feature type="compositionally biased region" description="Low complexity" evidence="2">
    <location>
        <begin position="16"/>
        <end position="34"/>
    </location>
</feature>
<organism evidence="3 4">
    <name type="scientific">Prorocentrum cordatum</name>
    <dbReference type="NCBI Taxonomy" id="2364126"/>
    <lineage>
        <taxon>Eukaryota</taxon>
        <taxon>Sar</taxon>
        <taxon>Alveolata</taxon>
        <taxon>Dinophyceae</taxon>
        <taxon>Prorocentrales</taxon>
        <taxon>Prorocentraceae</taxon>
        <taxon>Prorocentrum</taxon>
    </lineage>
</organism>
<evidence type="ECO:0000256" key="2">
    <source>
        <dbReference type="SAM" id="MobiDB-lite"/>
    </source>
</evidence>
<dbReference type="Proteomes" id="UP001189429">
    <property type="component" value="Unassembled WGS sequence"/>
</dbReference>